<organism evidence="1 2">
    <name type="scientific">Sipha flava</name>
    <name type="common">yellow sugarcane aphid</name>
    <dbReference type="NCBI Taxonomy" id="143950"/>
    <lineage>
        <taxon>Eukaryota</taxon>
        <taxon>Metazoa</taxon>
        <taxon>Ecdysozoa</taxon>
        <taxon>Arthropoda</taxon>
        <taxon>Hexapoda</taxon>
        <taxon>Insecta</taxon>
        <taxon>Pterygota</taxon>
        <taxon>Neoptera</taxon>
        <taxon>Paraneoptera</taxon>
        <taxon>Hemiptera</taxon>
        <taxon>Sternorrhyncha</taxon>
        <taxon>Aphidomorpha</taxon>
        <taxon>Aphidoidea</taxon>
        <taxon>Aphididae</taxon>
        <taxon>Sipha</taxon>
    </lineage>
</organism>
<reference evidence="2" key="1">
    <citation type="submission" date="2025-08" db="UniProtKB">
        <authorList>
            <consortium name="RefSeq"/>
        </authorList>
    </citation>
    <scope>IDENTIFICATION</scope>
    <source>
        <tissue evidence="2">Whole body</tissue>
    </source>
</reference>
<name>A0A8B8FDQ8_9HEMI</name>
<gene>
    <name evidence="2" type="primary">LOC112682181</name>
</gene>
<proteinExistence type="predicted"/>
<keyword evidence="1" id="KW-1185">Reference proteome</keyword>
<dbReference type="GeneID" id="112682181"/>
<dbReference type="Proteomes" id="UP000694846">
    <property type="component" value="Unplaced"/>
</dbReference>
<evidence type="ECO:0000313" key="1">
    <source>
        <dbReference type="Proteomes" id="UP000694846"/>
    </source>
</evidence>
<accession>A0A8B8FDQ8</accession>
<sequence>MIYIFVRRDSFVAIRSFATDPPPPRSDAGVPCSALRTDRSAIPTCKTLLSVLVHLRWCSLPVHSPFAVLSPLYVVPLSQAGPPISLPDDLAPAGSAGVFVRTAFSPHTIYLLNYSHYNEGHILYLYMLKLRLVTTHFLKQP</sequence>
<dbReference type="RefSeq" id="XP_025408490.1">
    <property type="nucleotide sequence ID" value="XM_025552705.1"/>
</dbReference>
<dbReference type="AlphaFoldDB" id="A0A8B8FDQ8"/>
<evidence type="ECO:0000313" key="2">
    <source>
        <dbReference type="RefSeq" id="XP_025408490.1"/>
    </source>
</evidence>
<protein>
    <submittedName>
        <fullName evidence="2">Uncharacterized protein LOC112682181</fullName>
    </submittedName>
</protein>